<gene>
    <name evidence="3" type="ORF">TASK_LOCUS5585</name>
</gene>
<dbReference type="CDD" id="cd00109">
    <property type="entry name" value="Kunitz-type"/>
    <property type="match status" value="2"/>
</dbReference>
<dbReference type="PANTHER" id="PTHR46751">
    <property type="entry name" value="EPPIN"/>
    <property type="match status" value="1"/>
</dbReference>
<keyword evidence="4" id="KW-1185">Reference proteome</keyword>
<dbReference type="Gene3D" id="4.10.410.10">
    <property type="entry name" value="Pancreatic trypsin inhibitor Kunitz domain"/>
    <property type="match status" value="2"/>
</dbReference>
<dbReference type="PANTHER" id="PTHR46751:SF1">
    <property type="entry name" value="WAP FOUR-DISULFIDE CORE DOMAIN PROTEIN 6A"/>
    <property type="match status" value="1"/>
</dbReference>
<accession>A0A0R3W600</accession>
<dbReference type="WBParaSite" id="TASK_0000558401-mRNA-1">
    <property type="protein sequence ID" value="TASK_0000558401-mRNA-1"/>
    <property type="gene ID" value="TASK_0000558401"/>
</dbReference>
<dbReference type="GO" id="GO:0004867">
    <property type="term" value="F:serine-type endopeptidase inhibitor activity"/>
    <property type="evidence" value="ECO:0007669"/>
    <property type="project" value="InterPro"/>
</dbReference>
<dbReference type="InterPro" id="IPR002223">
    <property type="entry name" value="Kunitz_BPTI"/>
</dbReference>
<organism evidence="5">
    <name type="scientific">Taenia asiatica</name>
    <name type="common">Asian tapeworm</name>
    <dbReference type="NCBI Taxonomy" id="60517"/>
    <lineage>
        <taxon>Eukaryota</taxon>
        <taxon>Metazoa</taxon>
        <taxon>Spiralia</taxon>
        <taxon>Lophotrochozoa</taxon>
        <taxon>Platyhelminthes</taxon>
        <taxon>Cestoda</taxon>
        <taxon>Eucestoda</taxon>
        <taxon>Cyclophyllidea</taxon>
        <taxon>Taeniidae</taxon>
        <taxon>Taenia</taxon>
    </lineage>
</organism>
<dbReference type="SUPFAM" id="SSF57362">
    <property type="entry name" value="BPTI-like"/>
    <property type="match status" value="2"/>
</dbReference>
<proteinExistence type="predicted"/>
<dbReference type="OrthoDB" id="4473401at2759"/>
<dbReference type="AlphaFoldDB" id="A0A0R3W600"/>
<dbReference type="PRINTS" id="PR00759">
    <property type="entry name" value="BASICPTASE"/>
</dbReference>
<evidence type="ECO:0000256" key="1">
    <source>
        <dbReference type="ARBA" id="ARBA00023157"/>
    </source>
</evidence>
<evidence type="ECO:0000313" key="3">
    <source>
        <dbReference type="EMBL" id="VDK35306.1"/>
    </source>
</evidence>
<dbReference type="PROSITE" id="PS00280">
    <property type="entry name" value="BPTI_KUNITZ_1"/>
    <property type="match status" value="2"/>
</dbReference>
<sequence length="128" mass="14351">MPIEPGVCLAYFPSWGYDKSSGRCVEFIYGGCQGNLNRFESKGECEEVCGNWTEVRFCGLFPLKGVSPAPAVWTHCNQPIKRGRCRGFMPSWGYDSELGRCRRFIYGGCGGNQNRFSSKHECKRACGK</sequence>
<reference evidence="5" key="1">
    <citation type="submission" date="2017-02" db="UniProtKB">
        <authorList>
            <consortium name="WormBaseParasite"/>
        </authorList>
    </citation>
    <scope>IDENTIFICATION</scope>
</reference>
<dbReference type="InterPro" id="IPR051388">
    <property type="entry name" value="Serpin_venom_toxin"/>
</dbReference>
<keyword evidence="1" id="KW-1015">Disulfide bond</keyword>
<protein>
    <submittedName>
        <fullName evidence="5">BPTI/Kunitz inhibitor domain-containing protein</fullName>
    </submittedName>
</protein>
<reference evidence="3 4" key="2">
    <citation type="submission" date="2018-11" db="EMBL/GenBank/DDBJ databases">
        <authorList>
            <consortium name="Pathogen Informatics"/>
        </authorList>
    </citation>
    <scope>NUCLEOTIDE SEQUENCE [LARGE SCALE GENOMIC DNA]</scope>
</reference>
<dbReference type="InterPro" id="IPR020901">
    <property type="entry name" value="Prtase_inh_Kunz-CS"/>
</dbReference>
<dbReference type="EMBL" id="UYRS01018426">
    <property type="protein sequence ID" value="VDK35306.1"/>
    <property type="molecule type" value="Genomic_DNA"/>
</dbReference>
<dbReference type="Pfam" id="PF00014">
    <property type="entry name" value="Kunitz_BPTI"/>
    <property type="match status" value="2"/>
</dbReference>
<dbReference type="SMART" id="SM00131">
    <property type="entry name" value="KU"/>
    <property type="match status" value="2"/>
</dbReference>
<dbReference type="InterPro" id="IPR036880">
    <property type="entry name" value="Kunitz_BPTI_sf"/>
</dbReference>
<evidence type="ECO:0000313" key="5">
    <source>
        <dbReference type="WBParaSite" id="TASK_0000558401-mRNA-1"/>
    </source>
</evidence>
<dbReference type="FunFam" id="4.10.410.10:FF:000020">
    <property type="entry name" value="Collagen, type VI, alpha 3"/>
    <property type="match status" value="2"/>
</dbReference>
<dbReference type="STRING" id="60517.A0A0R3W600"/>
<dbReference type="PROSITE" id="PS50279">
    <property type="entry name" value="BPTI_KUNITZ_2"/>
    <property type="match status" value="2"/>
</dbReference>
<dbReference type="Proteomes" id="UP000282613">
    <property type="component" value="Unassembled WGS sequence"/>
</dbReference>
<evidence type="ECO:0000259" key="2">
    <source>
        <dbReference type="PROSITE" id="PS50279"/>
    </source>
</evidence>
<evidence type="ECO:0000313" key="4">
    <source>
        <dbReference type="Proteomes" id="UP000282613"/>
    </source>
</evidence>
<feature type="domain" description="BPTI/Kunitz inhibitor" evidence="2">
    <location>
        <begin position="1"/>
        <end position="49"/>
    </location>
</feature>
<feature type="domain" description="BPTI/Kunitz inhibitor" evidence="2">
    <location>
        <begin position="76"/>
        <end position="126"/>
    </location>
</feature>
<name>A0A0R3W600_TAEAS</name>